<reference evidence="18" key="1">
    <citation type="submission" date="2025-08" db="UniProtKB">
        <authorList>
            <consortium name="Ensembl"/>
        </authorList>
    </citation>
    <scope>IDENTIFICATION</scope>
</reference>
<keyword evidence="5" id="KW-0732">Signal</keyword>
<dbReference type="Gene3D" id="2.60.40.1530">
    <property type="entry name" value="ntegrin, alpha v. Chain A, domain 4"/>
    <property type="match status" value="1"/>
</dbReference>
<dbReference type="InterPro" id="IPR013649">
    <property type="entry name" value="Integrin_alpha_Ig-like_1"/>
</dbReference>
<keyword evidence="10 16" id="KW-0401">Integrin</keyword>
<dbReference type="InterPro" id="IPR002035">
    <property type="entry name" value="VWF_A"/>
</dbReference>
<dbReference type="PROSITE" id="PS51470">
    <property type="entry name" value="FG_GAP"/>
    <property type="match status" value="5"/>
</dbReference>
<dbReference type="InterPro" id="IPR048286">
    <property type="entry name" value="Integrin_alpha_Ig-like_3"/>
</dbReference>
<dbReference type="SUPFAM" id="SSF69318">
    <property type="entry name" value="Integrin alpha N-terminal domain"/>
    <property type="match status" value="1"/>
</dbReference>
<protein>
    <submittedName>
        <fullName evidence="18">Integrin subunit alpha 2</fullName>
    </submittedName>
</protein>
<feature type="domain" description="VWFA" evidence="17">
    <location>
        <begin position="170"/>
        <end position="361"/>
    </location>
</feature>
<dbReference type="InterPro" id="IPR013517">
    <property type="entry name" value="FG-GAP"/>
</dbReference>
<comment type="caution">
    <text evidence="16">Lacks conserved residue(s) required for the propagation of feature annotation.</text>
</comment>
<organism evidence="18 19">
    <name type="scientific">Cyprinus carpio</name>
    <name type="common">Common carp</name>
    <dbReference type="NCBI Taxonomy" id="7962"/>
    <lineage>
        <taxon>Eukaryota</taxon>
        <taxon>Metazoa</taxon>
        <taxon>Chordata</taxon>
        <taxon>Craniata</taxon>
        <taxon>Vertebrata</taxon>
        <taxon>Euteleostomi</taxon>
        <taxon>Actinopterygii</taxon>
        <taxon>Neopterygii</taxon>
        <taxon>Teleostei</taxon>
        <taxon>Ostariophysi</taxon>
        <taxon>Cypriniformes</taxon>
        <taxon>Cyprinidae</taxon>
        <taxon>Cyprininae</taxon>
        <taxon>Cyprinus</taxon>
    </lineage>
</organism>
<keyword evidence="14" id="KW-0325">Glycoprotein</keyword>
<dbReference type="SMART" id="SM00327">
    <property type="entry name" value="VWA"/>
    <property type="match status" value="1"/>
</dbReference>
<dbReference type="Gene3D" id="3.40.50.410">
    <property type="entry name" value="von Willebrand factor, type A domain"/>
    <property type="match status" value="2"/>
</dbReference>
<dbReference type="Ensembl" id="ENSCCRT00010022803.1">
    <property type="protein sequence ID" value="ENSCCRP00010020828.1"/>
    <property type="gene ID" value="ENSCCRG00010008813.1"/>
</dbReference>
<dbReference type="InterPro" id="IPR048285">
    <property type="entry name" value="Integrin_alpha_Ig-like_2"/>
</dbReference>
<dbReference type="GO" id="GO:0046872">
    <property type="term" value="F:metal ion binding"/>
    <property type="evidence" value="ECO:0007669"/>
    <property type="project" value="UniProtKB-KW"/>
</dbReference>
<dbReference type="InterPro" id="IPR032695">
    <property type="entry name" value="Integrin_dom_sf"/>
</dbReference>
<dbReference type="PANTHER" id="PTHR23220:SF23">
    <property type="entry name" value="INTEGRIN ALPHA-2"/>
    <property type="match status" value="1"/>
</dbReference>
<evidence type="ECO:0000256" key="15">
    <source>
        <dbReference type="PROSITE-ProRule" id="PRU00803"/>
    </source>
</evidence>
<evidence type="ECO:0000256" key="6">
    <source>
        <dbReference type="ARBA" id="ARBA00022737"/>
    </source>
</evidence>
<dbReference type="PANTHER" id="PTHR23220">
    <property type="entry name" value="INTEGRIN ALPHA"/>
    <property type="match status" value="1"/>
</dbReference>
<dbReference type="InterPro" id="IPR036465">
    <property type="entry name" value="vWFA_dom_sf"/>
</dbReference>
<evidence type="ECO:0000256" key="9">
    <source>
        <dbReference type="ARBA" id="ARBA00022989"/>
    </source>
</evidence>
<keyword evidence="6" id="KW-0677">Repeat</keyword>
<evidence type="ECO:0000256" key="12">
    <source>
        <dbReference type="ARBA" id="ARBA00023157"/>
    </source>
</evidence>
<dbReference type="InterPro" id="IPR000413">
    <property type="entry name" value="Integrin_alpha"/>
</dbReference>
<keyword evidence="19" id="KW-1185">Reference proteome</keyword>
<dbReference type="SUPFAM" id="SSF53300">
    <property type="entry name" value="vWA-like"/>
    <property type="match status" value="1"/>
</dbReference>
<dbReference type="InterPro" id="IPR013519">
    <property type="entry name" value="Int_alpha_beta-p"/>
</dbReference>
<evidence type="ECO:0000313" key="19">
    <source>
        <dbReference type="Proteomes" id="UP000694427"/>
    </source>
</evidence>
<evidence type="ECO:0000256" key="14">
    <source>
        <dbReference type="ARBA" id="ARBA00023180"/>
    </source>
</evidence>
<keyword evidence="11 16" id="KW-0472">Membrane</keyword>
<dbReference type="GO" id="GO:0033627">
    <property type="term" value="P:cell adhesion mediated by integrin"/>
    <property type="evidence" value="ECO:0007669"/>
    <property type="project" value="TreeGrafter"/>
</dbReference>
<dbReference type="SUPFAM" id="SSF69179">
    <property type="entry name" value="Integrin domains"/>
    <property type="match status" value="3"/>
</dbReference>
<dbReference type="GO" id="GO:0005178">
    <property type="term" value="F:integrin binding"/>
    <property type="evidence" value="ECO:0007669"/>
    <property type="project" value="TreeGrafter"/>
</dbReference>
<evidence type="ECO:0000256" key="16">
    <source>
        <dbReference type="RuleBase" id="RU003762"/>
    </source>
</evidence>
<feature type="repeat" description="FG-GAP" evidence="15">
    <location>
        <begin position="422"/>
        <end position="475"/>
    </location>
</feature>
<feature type="repeat" description="FG-GAP" evidence="15">
    <location>
        <begin position="540"/>
        <end position="598"/>
    </location>
</feature>
<dbReference type="InterPro" id="IPR028994">
    <property type="entry name" value="Integrin_alpha_N"/>
</dbReference>
<dbReference type="GO" id="GO:0007229">
    <property type="term" value="P:integrin-mediated signaling pathway"/>
    <property type="evidence" value="ECO:0007669"/>
    <property type="project" value="UniProtKB-KW"/>
</dbReference>
<evidence type="ECO:0000256" key="4">
    <source>
        <dbReference type="ARBA" id="ARBA00022723"/>
    </source>
</evidence>
<keyword evidence="8 16" id="KW-0130">Cell adhesion</keyword>
<evidence type="ECO:0000256" key="11">
    <source>
        <dbReference type="ARBA" id="ARBA00023136"/>
    </source>
</evidence>
<dbReference type="SMART" id="SM00191">
    <property type="entry name" value="Int_alpha"/>
    <property type="match status" value="5"/>
</dbReference>
<dbReference type="Pfam" id="PF20805">
    <property type="entry name" value="Integrin_A_Ig_2"/>
    <property type="match status" value="1"/>
</dbReference>
<evidence type="ECO:0000259" key="17">
    <source>
        <dbReference type="PROSITE" id="PS50234"/>
    </source>
</evidence>
<dbReference type="PRINTS" id="PR01185">
    <property type="entry name" value="INTEGRINA"/>
</dbReference>
<name>A0A8C1IQF4_CYPCA</name>
<dbReference type="Pfam" id="PF00092">
    <property type="entry name" value="VWA"/>
    <property type="match status" value="2"/>
</dbReference>
<proteinExistence type="inferred from homology"/>
<sequence length="1100" mass="121662">SKNILTSLNKINLKIVLSDNIQYGFNVGTAGAKIFSGPAVEEFGYTVQQISNDQGKWMLVGSPWSGYPQNRKGNIYKCDLNASRRAPCQKLNLADSISIEGVQSINVNMSLGLTLTPIAKPNTLMTCGPLWAQRCGSQYFYPGVCAEVSPQFTLQPAFSPAIQSCGGPMDVAIVLDGSNSIYPWPDVRNFLIKLLENLDIGPDKTRVLFRGFVSFLFYYYLFYFILFYFILFFLYFILFYFILFYLFYILFYFILFYLFYLCFRQTAFLPENGGRPGATKVLVVVTDGESTDGHKGQEVIERCKRDGIVRFGIAILKQSADIQKFIKEIELIASTPTENYMFNVSSEQALINIAGTLGDRIFNIEGTSQGQEFQLEMSQVGFSAHQTNKKDVIMLGAVGAYGWSGTVVHHTAGKPHIFLKNAFEKTLDDRNHSSLLGYSVTSVSDGSSEFFVAGAPRAVHRGQVIVYSVNSQNQPVIIDSQKGDQIGSYFGSVLCPVDVNADGVTDLLLVGAPMYMSEEKSETGRVYLFTITEVRHLLHQGVLEGPSASENARFGTAITAVPDLNLDNFSDVVVGAPLEGNGQGAIYIYYGDRKTIRKQSSQKILGSKLGSVLRFFGRSLDSRVDMNGDSIPDISVGAAGKAVQLWSRGVAAVTTTVSFNPEKISILSKPCMFGGRMVSCVLAKVCFRSKFRPTVSLGEVDIKYNLTLDADLQSSRATSRAQFDNSERLIQKSVSVSDKESCVDHNVYVQVSFCHLPQASFISKFVSNVFLFAQIPFVKDCGSDDKCSCDLKLTVKAVNVSRRLSFIVTVTNMKENAYNTRVSANFSSNLFYASFTPPKDKTEVKCSSKTGSLDCRVGYPTLMPGQTVTFEINFDFSLNQIEKRAVVNFEVQSDSEEEVTSDNKVSLSIPVQYDAEIILTRSEVKDHVKHSVSVFDDIGPEFDITLRVSTGTFPINQARLTVSLPTSTKAGNPLLYVTSVQTAPVSVISHLIDPLKIREKTHTARFTKESFRGTAELDCKAAKCETMTCVLKDLEMKTNYFVNITTRIWNGTFAFVSADFQTVLVAGSSEIQTPQPDLIVVTHKQQQVSSSPSFSKIKFL</sequence>
<comment type="similarity">
    <text evidence="2 16">Belongs to the integrin alpha chain family.</text>
</comment>
<dbReference type="GO" id="GO:0007160">
    <property type="term" value="P:cell-matrix adhesion"/>
    <property type="evidence" value="ECO:0007669"/>
    <property type="project" value="TreeGrafter"/>
</dbReference>
<accession>A0A8C1IQF4</accession>
<reference evidence="18" key="2">
    <citation type="submission" date="2025-09" db="UniProtKB">
        <authorList>
            <consortium name="Ensembl"/>
        </authorList>
    </citation>
    <scope>IDENTIFICATION</scope>
</reference>
<dbReference type="Pfam" id="PF20806">
    <property type="entry name" value="Integrin_A_Ig_3"/>
    <property type="match status" value="1"/>
</dbReference>
<dbReference type="GO" id="GO:0009897">
    <property type="term" value="C:external side of plasma membrane"/>
    <property type="evidence" value="ECO:0007669"/>
    <property type="project" value="TreeGrafter"/>
</dbReference>
<dbReference type="Proteomes" id="UP000694427">
    <property type="component" value="Unplaced"/>
</dbReference>
<dbReference type="Gene3D" id="2.60.40.1460">
    <property type="entry name" value="Integrin domains. Chain A, domain 2"/>
    <property type="match status" value="1"/>
</dbReference>
<evidence type="ECO:0000256" key="13">
    <source>
        <dbReference type="ARBA" id="ARBA00023170"/>
    </source>
</evidence>
<evidence type="ECO:0000256" key="10">
    <source>
        <dbReference type="ARBA" id="ARBA00023037"/>
    </source>
</evidence>
<evidence type="ECO:0000256" key="8">
    <source>
        <dbReference type="ARBA" id="ARBA00022889"/>
    </source>
</evidence>
<dbReference type="GO" id="GO:0008305">
    <property type="term" value="C:integrin complex"/>
    <property type="evidence" value="ECO:0007669"/>
    <property type="project" value="InterPro"/>
</dbReference>
<feature type="transmembrane region" description="Helical" evidence="16">
    <location>
        <begin position="216"/>
        <end position="236"/>
    </location>
</feature>
<feature type="repeat" description="FG-GAP" evidence="15">
    <location>
        <begin position="476"/>
        <end position="538"/>
    </location>
</feature>
<keyword evidence="12" id="KW-1015">Disulfide bond</keyword>
<dbReference type="GO" id="GO:0098609">
    <property type="term" value="P:cell-cell adhesion"/>
    <property type="evidence" value="ECO:0007669"/>
    <property type="project" value="TreeGrafter"/>
</dbReference>
<feature type="repeat" description="FG-GAP" evidence="15">
    <location>
        <begin position="29"/>
        <end position="87"/>
    </location>
</feature>
<dbReference type="Gene3D" id="2.60.40.1510">
    <property type="entry name" value="ntegrin, alpha v. Chain A, domain 3"/>
    <property type="match status" value="1"/>
</dbReference>
<evidence type="ECO:0000256" key="3">
    <source>
        <dbReference type="ARBA" id="ARBA00022692"/>
    </source>
</evidence>
<keyword evidence="3 16" id="KW-0812">Transmembrane</keyword>
<keyword evidence="13 16" id="KW-0675">Receptor</keyword>
<evidence type="ECO:0000256" key="7">
    <source>
        <dbReference type="ARBA" id="ARBA00022837"/>
    </source>
</evidence>
<evidence type="ECO:0000313" key="18">
    <source>
        <dbReference type="Ensembl" id="ENSCCRP00010020828.1"/>
    </source>
</evidence>
<dbReference type="AlphaFoldDB" id="A0A8C1IQF4"/>
<keyword evidence="4" id="KW-0479">Metal-binding</keyword>
<evidence type="ECO:0000256" key="5">
    <source>
        <dbReference type="ARBA" id="ARBA00022729"/>
    </source>
</evidence>
<evidence type="ECO:0000256" key="2">
    <source>
        <dbReference type="ARBA" id="ARBA00008054"/>
    </source>
</evidence>
<comment type="subcellular location">
    <subcellularLocation>
        <location evidence="1 16">Membrane</location>
        <topology evidence="1 16">Single-pass type I membrane protein</topology>
    </subcellularLocation>
</comment>
<keyword evidence="9 16" id="KW-1133">Transmembrane helix</keyword>
<feature type="transmembrane region" description="Helical" evidence="16">
    <location>
        <begin position="242"/>
        <end position="263"/>
    </location>
</feature>
<dbReference type="Pfam" id="PF08441">
    <property type="entry name" value="Integrin_A_Ig_1"/>
    <property type="match status" value="1"/>
</dbReference>
<feature type="repeat" description="FG-GAP" evidence="15">
    <location>
        <begin position="602"/>
        <end position="662"/>
    </location>
</feature>
<dbReference type="Gene3D" id="2.130.10.130">
    <property type="entry name" value="Integrin alpha, N-terminal"/>
    <property type="match status" value="2"/>
</dbReference>
<dbReference type="Pfam" id="PF01839">
    <property type="entry name" value="FG-GAP"/>
    <property type="match status" value="2"/>
</dbReference>
<evidence type="ECO:0000256" key="1">
    <source>
        <dbReference type="ARBA" id="ARBA00004479"/>
    </source>
</evidence>
<keyword evidence="7" id="KW-0106">Calcium</keyword>
<dbReference type="PROSITE" id="PS50234">
    <property type="entry name" value="VWFA"/>
    <property type="match status" value="1"/>
</dbReference>